<dbReference type="Pfam" id="PF01593">
    <property type="entry name" value="Amino_oxidase"/>
    <property type="match status" value="1"/>
</dbReference>
<dbReference type="RefSeq" id="WP_111536995.1">
    <property type="nucleotide sequence ID" value="NZ_QKZL01000005.1"/>
</dbReference>
<evidence type="ECO:0000259" key="2">
    <source>
        <dbReference type="Pfam" id="PF01593"/>
    </source>
</evidence>
<dbReference type="AlphaFoldDB" id="A0A2W7NUL8"/>
<dbReference type="InterPro" id="IPR050464">
    <property type="entry name" value="Zeta_carotene_desat/Oxidored"/>
</dbReference>
<dbReference type="Gene3D" id="3.50.50.60">
    <property type="entry name" value="FAD/NAD(P)-binding domain"/>
    <property type="match status" value="1"/>
</dbReference>
<reference evidence="3 4" key="1">
    <citation type="submission" date="2018-06" db="EMBL/GenBank/DDBJ databases">
        <title>Genomic Encyclopedia of Archaeal and Bacterial Type Strains, Phase II (KMG-II): from individual species to whole genera.</title>
        <authorList>
            <person name="Goeker M."/>
        </authorList>
    </citation>
    <scope>NUCLEOTIDE SEQUENCE [LARGE SCALE GENOMIC DNA]</scope>
    <source>
        <strain evidence="3 4">DSM 22009</strain>
    </source>
</reference>
<keyword evidence="4" id="KW-1185">Reference proteome</keyword>
<proteinExistence type="predicted"/>
<comment type="caution">
    <text evidence="3">The sequence shown here is derived from an EMBL/GenBank/DDBJ whole genome shotgun (WGS) entry which is preliminary data.</text>
</comment>
<protein>
    <submittedName>
        <fullName evidence="3">Flavin-dependent amine oxidoreductase</fullName>
    </submittedName>
</protein>
<feature type="domain" description="Amine oxidase" evidence="2">
    <location>
        <begin position="12"/>
        <end position="414"/>
    </location>
</feature>
<organism evidence="3 4">
    <name type="scientific">Palleronia aestuarii</name>
    <dbReference type="NCBI Taxonomy" id="568105"/>
    <lineage>
        <taxon>Bacteria</taxon>
        <taxon>Pseudomonadati</taxon>
        <taxon>Pseudomonadota</taxon>
        <taxon>Alphaproteobacteria</taxon>
        <taxon>Rhodobacterales</taxon>
        <taxon>Roseobacteraceae</taxon>
        <taxon>Palleronia</taxon>
    </lineage>
</organism>
<dbReference type="PANTHER" id="PTHR42923:SF47">
    <property type="entry name" value="BLR3003 PROTEIN"/>
    <property type="match status" value="1"/>
</dbReference>
<dbReference type="PRINTS" id="PR00368">
    <property type="entry name" value="FADPNR"/>
</dbReference>
<evidence type="ECO:0000313" key="3">
    <source>
        <dbReference type="EMBL" id="PZX17046.1"/>
    </source>
</evidence>
<evidence type="ECO:0000313" key="4">
    <source>
        <dbReference type="Proteomes" id="UP000248916"/>
    </source>
</evidence>
<accession>A0A2W7NUL8</accession>
<dbReference type="SUPFAM" id="SSF51905">
    <property type="entry name" value="FAD/NAD(P)-binding domain"/>
    <property type="match status" value="1"/>
</dbReference>
<sequence length="439" mass="45704">MTRHVHVVGAGLAGLAAALRLSAEPGLAITLWEATGRAGGRCWSFHDRTLDRVIDNGNHLMLSGNHAVLDYVRRIGSEHHLRIEDAALPFVDLATGADWTVRVPGGLGDVLRGRVGLPGSLVTLSRDLSRLLRAGPGATVAEAIGGRGTLWHGFWEPMCLAVLNEPAERGSARLLAAVIRRTVMRGAKASRPVLAQGGLGPALVDPAVAALKARGVRIVWRAALEGVKRDRDVLRRLRFSNGETAVLGQGDVVVAAGASAGARATGSTPPAPGQTILNAHFRVGEAEAERFPPLLGLVSGAAHWIFRRGDVLSVTVSAAEAVGLSALSRDAALDRLFEDVELSAGGGRIACHARRLVRAPAATWDQSPAGVAARPSMRTGIANLVLAGDHVAGPLPSSIEAAIRSGDTAAREVLQPGGSFASRAERSGARSGRARPALH</sequence>
<dbReference type="InterPro" id="IPR002937">
    <property type="entry name" value="Amino_oxidase"/>
</dbReference>
<dbReference type="OrthoDB" id="7849608at2"/>
<evidence type="ECO:0000256" key="1">
    <source>
        <dbReference type="SAM" id="MobiDB-lite"/>
    </source>
</evidence>
<gene>
    <name evidence="3" type="ORF">LX81_01677</name>
</gene>
<feature type="region of interest" description="Disordered" evidence="1">
    <location>
        <begin position="417"/>
        <end position="439"/>
    </location>
</feature>
<dbReference type="InterPro" id="IPR036188">
    <property type="entry name" value="FAD/NAD-bd_sf"/>
</dbReference>
<dbReference type="EMBL" id="QKZL01000005">
    <property type="protein sequence ID" value="PZX17046.1"/>
    <property type="molecule type" value="Genomic_DNA"/>
</dbReference>
<dbReference type="GO" id="GO:0016491">
    <property type="term" value="F:oxidoreductase activity"/>
    <property type="evidence" value="ECO:0007669"/>
    <property type="project" value="InterPro"/>
</dbReference>
<name>A0A2W7NUL8_9RHOB</name>
<dbReference type="Proteomes" id="UP000248916">
    <property type="component" value="Unassembled WGS sequence"/>
</dbReference>
<dbReference type="PANTHER" id="PTHR42923">
    <property type="entry name" value="PROTOPORPHYRINOGEN OXIDASE"/>
    <property type="match status" value="1"/>
</dbReference>